<dbReference type="SUPFAM" id="SSF100934">
    <property type="entry name" value="Heat shock protein 70kD (HSP70), C-terminal subdomain"/>
    <property type="match status" value="1"/>
</dbReference>
<evidence type="ECO:0000313" key="4">
    <source>
        <dbReference type="Proteomes" id="UP000314986"/>
    </source>
</evidence>
<dbReference type="Pfam" id="PF12796">
    <property type="entry name" value="Ank_2"/>
    <property type="match status" value="1"/>
</dbReference>
<dbReference type="STRING" id="7868.ENSCMIP00000009882"/>
<evidence type="ECO:0000256" key="1">
    <source>
        <dbReference type="PROSITE-ProRule" id="PRU00023"/>
    </source>
</evidence>
<reference evidence="2 4" key="3">
    <citation type="journal article" date="2014" name="Nature">
        <title>Elephant shark genome provides unique insights into gnathostome evolution.</title>
        <authorList>
            <consortium name="International Elephant Shark Genome Sequencing Consortium"/>
            <person name="Venkatesh B."/>
            <person name="Lee A.P."/>
            <person name="Ravi V."/>
            <person name="Maurya A.K."/>
            <person name="Lian M.M."/>
            <person name="Swann J.B."/>
            <person name="Ohta Y."/>
            <person name="Flajnik M.F."/>
            <person name="Sutoh Y."/>
            <person name="Kasahara M."/>
            <person name="Hoon S."/>
            <person name="Gangu V."/>
            <person name="Roy S.W."/>
            <person name="Irimia M."/>
            <person name="Korzh V."/>
            <person name="Kondrychyn I."/>
            <person name="Lim Z.W."/>
            <person name="Tay B.H."/>
            <person name="Tohari S."/>
            <person name="Kong K.W."/>
            <person name="Ho S."/>
            <person name="Lorente-Galdos B."/>
            <person name="Quilez J."/>
            <person name="Marques-Bonet T."/>
            <person name="Raney B.J."/>
            <person name="Ingham P.W."/>
            <person name="Tay A."/>
            <person name="Hillier L.W."/>
            <person name="Minx P."/>
            <person name="Boehm T."/>
            <person name="Wilson R.K."/>
            <person name="Brenner S."/>
            <person name="Warren W.C."/>
        </authorList>
    </citation>
    <scope>NUCLEOTIDE SEQUENCE</scope>
    <source>
        <tissue evidence="2">Brain</tissue>
    </source>
</reference>
<feature type="repeat" description="ANK" evidence="1">
    <location>
        <begin position="129"/>
        <end position="161"/>
    </location>
</feature>
<dbReference type="Gene3D" id="1.20.1270.10">
    <property type="match status" value="1"/>
</dbReference>
<keyword evidence="1" id="KW-0040">ANK repeat</keyword>
<dbReference type="PROSITE" id="PS50297">
    <property type="entry name" value="ANK_REP_REGION"/>
    <property type="match status" value="2"/>
</dbReference>
<dbReference type="RefSeq" id="XP_007901174.1">
    <property type="nucleotide sequence ID" value="XM_007902983.2"/>
</dbReference>
<dbReference type="CTD" id="339416"/>
<protein>
    <submittedName>
        <fullName evidence="2">Ankyrin repeat domain-containing protein 45-like protein</fullName>
    </submittedName>
</protein>
<evidence type="ECO:0000313" key="3">
    <source>
        <dbReference type="Ensembl" id="ENSCMIP00000009882.1"/>
    </source>
</evidence>
<dbReference type="AlphaFoldDB" id="V9KXG6"/>
<dbReference type="GeneTree" id="ENSGT00390000008829"/>
<feature type="repeat" description="ANK" evidence="1">
    <location>
        <begin position="96"/>
        <end position="128"/>
    </location>
</feature>
<dbReference type="OrthoDB" id="194358at2759"/>
<dbReference type="PANTHER" id="PTHR22677:SF4">
    <property type="entry name" value="USHER SYNDROME TYPE-1G PROTEIN-LIKE PROTEIN"/>
    <property type="match status" value="1"/>
</dbReference>
<dbReference type="InterPro" id="IPR029048">
    <property type="entry name" value="HSP70_C_sf"/>
</dbReference>
<accession>V9KXG6</accession>
<dbReference type="Proteomes" id="UP000314986">
    <property type="component" value="Unassembled WGS sequence"/>
</dbReference>
<organism evidence="2">
    <name type="scientific">Callorhinchus milii</name>
    <name type="common">Ghost shark</name>
    <dbReference type="NCBI Taxonomy" id="7868"/>
    <lineage>
        <taxon>Eukaryota</taxon>
        <taxon>Metazoa</taxon>
        <taxon>Chordata</taxon>
        <taxon>Craniata</taxon>
        <taxon>Vertebrata</taxon>
        <taxon>Chondrichthyes</taxon>
        <taxon>Holocephali</taxon>
        <taxon>Chimaeriformes</taxon>
        <taxon>Callorhinchidae</taxon>
        <taxon>Callorhinchus</taxon>
    </lineage>
</organism>
<reference evidence="4" key="2">
    <citation type="journal article" date="2007" name="PLoS Biol.">
        <title>Survey sequencing and comparative analysis of the elephant shark (Callorhinchus milii) genome.</title>
        <authorList>
            <person name="Venkatesh B."/>
            <person name="Kirkness E.F."/>
            <person name="Loh Y.H."/>
            <person name="Halpern A.L."/>
            <person name="Lee A.P."/>
            <person name="Johnson J."/>
            <person name="Dandona N."/>
            <person name="Viswanathan L.D."/>
            <person name="Tay A."/>
            <person name="Venter J.C."/>
            <person name="Strausberg R.L."/>
            <person name="Brenner S."/>
        </authorList>
    </citation>
    <scope>NUCLEOTIDE SEQUENCE [LARGE SCALE GENOMIC DNA]</scope>
</reference>
<dbReference type="PROSITE" id="PS50088">
    <property type="entry name" value="ANK_REPEAT"/>
    <property type="match status" value="2"/>
</dbReference>
<dbReference type="Ensembl" id="ENSCMIT00000010146.1">
    <property type="protein sequence ID" value="ENSCMIP00000009882.1"/>
    <property type="gene ID" value="ENSCMIG00000005211.1"/>
</dbReference>
<dbReference type="SUPFAM" id="SSF48403">
    <property type="entry name" value="Ankyrin repeat"/>
    <property type="match status" value="1"/>
</dbReference>
<dbReference type="EMBL" id="JW870810">
    <property type="protein sequence ID" value="AFP03328.1"/>
    <property type="molecule type" value="mRNA"/>
</dbReference>
<dbReference type="InterPro" id="IPR039323">
    <property type="entry name" value="ANKRD_45/46/60"/>
</dbReference>
<dbReference type="Gene3D" id="1.25.40.20">
    <property type="entry name" value="Ankyrin repeat-containing domain"/>
    <property type="match status" value="1"/>
</dbReference>
<gene>
    <name evidence="3" type="primary">ankrd45</name>
</gene>
<dbReference type="InterPro" id="IPR002110">
    <property type="entry name" value="Ankyrin_rpt"/>
</dbReference>
<dbReference type="InterPro" id="IPR036770">
    <property type="entry name" value="Ankyrin_rpt-contain_sf"/>
</dbReference>
<dbReference type="PRINTS" id="PR01415">
    <property type="entry name" value="ANKYRIN"/>
</dbReference>
<dbReference type="KEGG" id="cmk:103184791"/>
<dbReference type="GeneID" id="103184791"/>
<keyword evidence="4" id="KW-1185">Reference proteome</keyword>
<reference evidence="3" key="4">
    <citation type="submission" date="2025-05" db="UniProtKB">
        <authorList>
            <consortium name="Ensembl"/>
        </authorList>
    </citation>
    <scope>IDENTIFICATION</scope>
</reference>
<sequence length="274" mass="31005">MVRAGSPEAGIQRRSESQINILIMEQTDDYVEVTSEKLHSENQSLLDEEDPQAENINNFLTAVMMGNSEELQKFFVDTDDHNNEKTTRLLNTQDNLGKTALHLASQLGHCEIITMLVKLGANVNMKTVRGYTPLHCAAAWGKLESIKTLVELGADIQEKTFRGEKAQDIAHRYSKTDCAEYLDWAEAKLMLELYISNIQETVADPTRLQAKLTKQEKTACLNACRVKSDWLQSSQNVPAQEFMQQKEQLEMTLESIFSKILTASPEIFKMPFKS</sequence>
<reference evidence="4" key="1">
    <citation type="journal article" date="2006" name="Science">
        <title>Ancient noncoding elements conserved in the human genome.</title>
        <authorList>
            <person name="Venkatesh B."/>
            <person name="Kirkness E.F."/>
            <person name="Loh Y.H."/>
            <person name="Halpern A.L."/>
            <person name="Lee A.P."/>
            <person name="Johnson J."/>
            <person name="Dandona N."/>
            <person name="Viswanathan L.D."/>
            <person name="Tay A."/>
            <person name="Venter J.C."/>
            <person name="Strausberg R.L."/>
            <person name="Brenner S."/>
        </authorList>
    </citation>
    <scope>NUCLEOTIDE SEQUENCE [LARGE SCALE GENOMIC DNA]</scope>
</reference>
<proteinExistence type="evidence at transcript level"/>
<dbReference type="OMA" id="ATPRKFW"/>
<name>V9KXG6_CALMI</name>
<evidence type="ECO:0000313" key="2">
    <source>
        <dbReference type="EMBL" id="AFP03328.1"/>
    </source>
</evidence>
<dbReference type="SMART" id="SM00248">
    <property type="entry name" value="ANK"/>
    <property type="match status" value="2"/>
</dbReference>
<dbReference type="PANTHER" id="PTHR22677">
    <property type="entry name" value="ANKYRIN REPEAT DOMAIN-CONTAINING PROTEIN 60"/>
    <property type="match status" value="1"/>
</dbReference>